<dbReference type="EMBL" id="QOIN01000043">
    <property type="protein sequence ID" value="RCG22894.1"/>
    <property type="molecule type" value="Genomic_DNA"/>
</dbReference>
<dbReference type="Gene3D" id="3.30.920.50">
    <property type="entry name" value="Beta-1,3-glucanase, C-terminal domain"/>
    <property type="match status" value="1"/>
</dbReference>
<dbReference type="PANTHER" id="PTHR38165:SF1">
    <property type="entry name" value="GLUCANASE B"/>
    <property type="match status" value="1"/>
</dbReference>
<evidence type="ECO:0000313" key="4">
    <source>
        <dbReference type="Proteomes" id="UP000252914"/>
    </source>
</evidence>
<dbReference type="AlphaFoldDB" id="A0A367EXN9"/>
<feature type="signal peptide" evidence="1">
    <location>
        <begin position="1"/>
        <end position="32"/>
    </location>
</feature>
<comment type="caution">
    <text evidence="3">The sequence shown here is derived from an EMBL/GenBank/DDBJ whole genome shotgun (WGS) entry which is preliminary data.</text>
</comment>
<dbReference type="Gene3D" id="2.60.110.10">
    <property type="entry name" value="Thaumatin"/>
    <property type="match status" value="1"/>
</dbReference>
<sequence length="389" mass="40749">MSPFSRRVLLRSAAATALAVPAGALIAQQASAGSPSQPKAALPLKIVNNSGAYDNASIYLYIVGNDGTNQCYVTPEGELRQVQLSDNGPDGYTDYAISLSGNETTVQLPEMSGRIYVSCGEKLKFKAVGTDQGASLAYPAAWVESDPNYPIVHDCAEFTYKGGAMYCNTTMVDMFSVPLAIGLKGASDQTTGTLKPGARAGIFDQVKGVEAFSRLVIDDKRVIAPGHGLGAGLFAEDYFASYIDEVWSAYQGKDLKVTTNAGDFTGRVAGDTLSFTGPASVSFSKPTTKDVLFCDGALAAPNDGTTGPVAAILGAAFNRTTLLSTAEQPTSDPAAFYQGDLTHHYAKAMHAATEDGKAYGFAFDDVGGFASYIEDGGVQEMTLTLTPFG</sequence>
<dbReference type="RefSeq" id="WP_114022307.1">
    <property type="nucleotide sequence ID" value="NZ_JBEYTF010000094.1"/>
</dbReference>
<dbReference type="PROSITE" id="PS51318">
    <property type="entry name" value="TAT"/>
    <property type="match status" value="1"/>
</dbReference>
<dbReference type="InterPro" id="IPR042517">
    <property type="entry name" value="Glyco_hydro_64_N_2"/>
</dbReference>
<proteinExistence type="predicted"/>
<dbReference type="Proteomes" id="UP000252914">
    <property type="component" value="Unassembled WGS sequence"/>
</dbReference>
<keyword evidence="1" id="KW-0732">Signal</keyword>
<dbReference type="PANTHER" id="PTHR38165">
    <property type="match status" value="1"/>
</dbReference>
<accession>A0A367EXN9</accession>
<keyword evidence="4" id="KW-1185">Reference proteome</keyword>
<evidence type="ECO:0000313" key="3">
    <source>
        <dbReference type="EMBL" id="RCG22894.1"/>
    </source>
</evidence>
<dbReference type="PROSITE" id="PS52006">
    <property type="entry name" value="GH64"/>
    <property type="match status" value="1"/>
</dbReference>
<evidence type="ECO:0000259" key="2">
    <source>
        <dbReference type="PROSITE" id="PS52006"/>
    </source>
</evidence>
<dbReference type="GO" id="GO:0016787">
    <property type="term" value="F:hydrolase activity"/>
    <property type="evidence" value="ECO:0007669"/>
    <property type="project" value="UniProtKB-KW"/>
</dbReference>
<protein>
    <submittedName>
        <fullName evidence="3">Glycosyl hydrolase</fullName>
    </submittedName>
</protein>
<dbReference type="InterPro" id="IPR037176">
    <property type="entry name" value="Osmotin/thaumatin-like_sf"/>
</dbReference>
<dbReference type="InterPro" id="IPR037398">
    <property type="entry name" value="Glyco_hydro_64_fam"/>
</dbReference>
<keyword evidence="3" id="KW-0378">Hydrolase</keyword>
<dbReference type="InterPro" id="IPR032477">
    <property type="entry name" value="Glyco_hydro_64"/>
</dbReference>
<organism evidence="3 4">
    <name type="scientific">Streptomyces diacarni</name>
    <dbReference type="NCBI Taxonomy" id="2800381"/>
    <lineage>
        <taxon>Bacteria</taxon>
        <taxon>Bacillati</taxon>
        <taxon>Actinomycetota</taxon>
        <taxon>Actinomycetes</taxon>
        <taxon>Kitasatosporales</taxon>
        <taxon>Streptomycetaceae</taxon>
        <taxon>Streptomyces</taxon>
    </lineage>
</organism>
<gene>
    <name evidence="3" type="ORF">DTL70_14300</name>
</gene>
<evidence type="ECO:0000256" key="1">
    <source>
        <dbReference type="SAM" id="SignalP"/>
    </source>
</evidence>
<name>A0A367EXN9_9ACTN</name>
<dbReference type="InterPro" id="IPR006311">
    <property type="entry name" value="TAT_signal"/>
</dbReference>
<feature type="chain" id="PRO_5016985502" evidence="1">
    <location>
        <begin position="33"/>
        <end position="389"/>
    </location>
</feature>
<feature type="domain" description="GH64" evidence="2">
    <location>
        <begin position="39"/>
        <end position="387"/>
    </location>
</feature>
<reference evidence="3 4" key="1">
    <citation type="submission" date="2018-06" db="EMBL/GenBank/DDBJ databases">
        <title>Streptomyces reniochalinae sp. nov. and Streptomyces diacarnus sp. nov. from marine sponges.</title>
        <authorList>
            <person name="Li L."/>
        </authorList>
    </citation>
    <scope>NUCLEOTIDE SEQUENCE [LARGE SCALE GENOMIC DNA]</scope>
    <source>
        <strain evidence="3 4">LHW51701</strain>
    </source>
</reference>
<dbReference type="Pfam" id="PF16483">
    <property type="entry name" value="Glyco_hydro_64"/>
    <property type="match status" value="1"/>
</dbReference>